<comment type="caution">
    <text evidence="1">The sequence shown here is derived from an EMBL/GenBank/DDBJ whole genome shotgun (WGS) entry which is preliminary data.</text>
</comment>
<gene>
    <name evidence="1" type="ORF">EZ437_03845</name>
</gene>
<sequence>MKKLILYSFMSLFLISSCRESDNANVPEFIEVPMPTIKKVSGDPTISSQNPDGFTAKYSVGLYFPDGDKPAKMDIVVRKNNDNNTVKLLQADVTTYPTELTVTGLQLKTLFGSSVALGDRFDIGADLTLTNGKKYLAFPTVGVAYGAGVASPAGSSVSTRYEAVCTFKMSDYGAIGTVVPYTVIGDKWADYGAGETVDVTIIDETHLSFKYPASNALPIVVTVNPANNTTTVASVNYGNYGSQYFRTDHDPASALNFVSPCELIFSVALRHYELPADKKPPGTLYGTFPISFKKK</sequence>
<evidence type="ECO:0000313" key="2">
    <source>
        <dbReference type="Proteomes" id="UP000293347"/>
    </source>
</evidence>
<proteinExistence type="predicted"/>
<reference evidence="1 2" key="1">
    <citation type="submission" date="2019-02" db="EMBL/GenBank/DDBJ databases">
        <title>Pedobacter sp. RP-1-14 sp. nov., isolated from Arctic soil.</title>
        <authorList>
            <person name="Dahal R.H."/>
        </authorList>
    </citation>
    <scope>NUCLEOTIDE SEQUENCE [LARGE SCALE GENOMIC DNA]</scope>
    <source>
        <strain evidence="1 2">RP-1-14</strain>
    </source>
</reference>
<evidence type="ECO:0000313" key="1">
    <source>
        <dbReference type="EMBL" id="TCD03120.1"/>
    </source>
</evidence>
<dbReference type="EMBL" id="SJSL01000001">
    <property type="protein sequence ID" value="TCD03120.1"/>
    <property type="molecule type" value="Genomic_DNA"/>
</dbReference>
<dbReference type="OrthoDB" id="938310at2"/>
<name>A0A4R0NQ07_9SPHI</name>
<dbReference type="RefSeq" id="WP_131593420.1">
    <property type="nucleotide sequence ID" value="NZ_SJSL01000001.1"/>
</dbReference>
<keyword evidence="2" id="KW-1185">Reference proteome</keyword>
<organism evidence="1 2">
    <name type="scientific">Pedobacter psychroterrae</name>
    <dbReference type="NCBI Taxonomy" id="2530453"/>
    <lineage>
        <taxon>Bacteria</taxon>
        <taxon>Pseudomonadati</taxon>
        <taxon>Bacteroidota</taxon>
        <taxon>Sphingobacteriia</taxon>
        <taxon>Sphingobacteriales</taxon>
        <taxon>Sphingobacteriaceae</taxon>
        <taxon>Pedobacter</taxon>
    </lineage>
</organism>
<protein>
    <submittedName>
        <fullName evidence="1">Uncharacterized protein</fullName>
    </submittedName>
</protein>
<accession>A0A4R0NQ07</accession>
<dbReference type="PROSITE" id="PS51257">
    <property type="entry name" value="PROKAR_LIPOPROTEIN"/>
    <property type="match status" value="1"/>
</dbReference>
<dbReference type="Proteomes" id="UP000293347">
    <property type="component" value="Unassembled WGS sequence"/>
</dbReference>
<dbReference type="AlphaFoldDB" id="A0A4R0NQ07"/>